<evidence type="ECO:0000313" key="2">
    <source>
        <dbReference type="Proteomes" id="UP001217089"/>
    </source>
</evidence>
<organism evidence="1 2">
    <name type="scientific">Tegillarca granosa</name>
    <name type="common">Malaysian cockle</name>
    <name type="synonym">Anadara granosa</name>
    <dbReference type="NCBI Taxonomy" id="220873"/>
    <lineage>
        <taxon>Eukaryota</taxon>
        <taxon>Metazoa</taxon>
        <taxon>Spiralia</taxon>
        <taxon>Lophotrochozoa</taxon>
        <taxon>Mollusca</taxon>
        <taxon>Bivalvia</taxon>
        <taxon>Autobranchia</taxon>
        <taxon>Pteriomorphia</taxon>
        <taxon>Arcoida</taxon>
        <taxon>Arcoidea</taxon>
        <taxon>Arcidae</taxon>
        <taxon>Tegillarca</taxon>
    </lineage>
</organism>
<name>A0ABQ9E140_TEGGR</name>
<accession>A0ABQ9E140</accession>
<keyword evidence="2" id="KW-1185">Reference proteome</keyword>
<protein>
    <recommendedName>
        <fullName evidence="3">Alpha-D-phosphohexomutase alpha/beta/alpha domain-containing protein</fullName>
    </recommendedName>
</protein>
<dbReference type="Proteomes" id="UP001217089">
    <property type="component" value="Unassembled WGS sequence"/>
</dbReference>
<sequence length="207" mass="23958">MTIDFSCVKTSKDISRSVLTILDNRISSQIYYYSQLSDKNMTDIGIKSAQKQYFGRQTDELINEHGWIKVLWFGHKKGLKSGVNYNVISLYVLEKEGIKCKVLSISIRYEKQNFKIDLDGGQIVKEMLKILVKMNSEIKKVNFTMNVKSNIKGLIHMQYYDYNSASGKCLFLKMEEKYSGTVVVRPSMTVPIWDMPGRKNCMLYVEK</sequence>
<gene>
    <name evidence="1" type="ORF">KUTeg_022910</name>
</gene>
<proteinExistence type="predicted"/>
<comment type="caution">
    <text evidence="1">The sequence shown here is derived from an EMBL/GenBank/DDBJ whole genome shotgun (WGS) entry which is preliminary data.</text>
</comment>
<dbReference type="EMBL" id="JARBDR010000921">
    <property type="protein sequence ID" value="KAJ8298850.1"/>
    <property type="molecule type" value="Genomic_DNA"/>
</dbReference>
<evidence type="ECO:0000313" key="1">
    <source>
        <dbReference type="EMBL" id="KAJ8298850.1"/>
    </source>
</evidence>
<reference evidence="1 2" key="1">
    <citation type="submission" date="2022-12" db="EMBL/GenBank/DDBJ databases">
        <title>Chromosome-level genome of Tegillarca granosa.</title>
        <authorList>
            <person name="Kim J."/>
        </authorList>
    </citation>
    <scope>NUCLEOTIDE SEQUENCE [LARGE SCALE GENOMIC DNA]</scope>
    <source>
        <strain evidence="1">Teg-2019</strain>
        <tissue evidence="1">Adductor muscle</tissue>
    </source>
</reference>
<evidence type="ECO:0008006" key="3">
    <source>
        <dbReference type="Google" id="ProtNLM"/>
    </source>
</evidence>